<comment type="subcellular location">
    <subcellularLocation>
        <location evidence="1">Cell membrane</location>
        <topology evidence="1">Multi-pass membrane protein</topology>
    </subcellularLocation>
</comment>
<feature type="transmembrane region" description="Helical" evidence="6">
    <location>
        <begin position="117"/>
        <end position="137"/>
    </location>
</feature>
<dbReference type="EMBL" id="ABXJ01000030">
    <property type="protein sequence ID" value="EEA91248.1"/>
    <property type="molecule type" value="Genomic_DNA"/>
</dbReference>
<dbReference type="STRING" id="445975.COLSTE_00592"/>
<feature type="transmembrane region" description="Helical" evidence="6">
    <location>
        <begin position="345"/>
        <end position="365"/>
    </location>
</feature>
<dbReference type="Pfam" id="PF07690">
    <property type="entry name" value="MFS_1"/>
    <property type="match status" value="1"/>
</dbReference>
<dbReference type="PROSITE" id="PS50850">
    <property type="entry name" value="MFS"/>
    <property type="match status" value="1"/>
</dbReference>
<dbReference type="AlphaFoldDB" id="B6G951"/>
<dbReference type="RefSeq" id="WP_006720254.1">
    <property type="nucleotide sequence ID" value="NZ_CP085935.1"/>
</dbReference>
<feature type="transmembrane region" description="Helical" evidence="6">
    <location>
        <begin position="92"/>
        <end position="111"/>
    </location>
</feature>
<dbReference type="InterPro" id="IPR036259">
    <property type="entry name" value="MFS_trans_sf"/>
</dbReference>
<keyword evidence="5 6" id="KW-0472">Membrane</keyword>
<evidence type="ECO:0000256" key="1">
    <source>
        <dbReference type="ARBA" id="ARBA00004651"/>
    </source>
</evidence>
<feature type="transmembrane region" description="Helical" evidence="6">
    <location>
        <begin position="57"/>
        <end position="80"/>
    </location>
</feature>
<dbReference type="OrthoDB" id="9814237at2"/>
<accession>B6G951</accession>
<feature type="transmembrane region" description="Helical" evidence="6">
    <location>
        <begin position="149"/>
        <end position="168"/>
    </location>
</feature>
<dbReference type="CDD" id="cd17324">
    <property type="entry name" value="MFS_NepI_like"/>
    <property type="match status" value="1"/>
</dbReference>
<feature type="transmembrane region" description="Helical" evidence="6">
    <location>
        <begin position="287"/>
        <end position="306"/>
    </location>
</feature>
<feature type="transmembrane region" description="Helical" evidence="6">
    <location>
        <begin position="24"/>
        <end position="45"/>
    </location>
</feature>
<evidence type="ECO:0000259" key="7">
    <source>
        <dbReference type="PROSITE" id="PS50850"/>
    </source>
</evidence>
<evidence type="ECO:0000313" key="8">
    <source>
        <dbReference type="EMBL" id="EEA91248.1"/>
    </source>
</evidence>
<feature type="domain" description="Major facilitator superfamily (MFS) profile" evidence="7">
    <location>
        <begin position="26"/>
        <end position="404"/>
    </location>
</feature>
<evidence type="ECO:0000256" key="2">
    <source>
        <dbReference type="ARBA" id="ARBA00022475"/>
    </source>
</evidence>
<comment type="caution">
    <text evidence="8">The sequence shown here is derived from an EMBL/GenBank/DDBJ whole genome shotgun (WGS) entry which is preliminary data.</text>
</comment>
<gene>
    <name evidence="8" type="ORF">COLSTE_00592</name>
</gene>
<evidence type="ECO:0000256" key="3">
    <source>
        <dbReference type="ARBA" id="ARBA00022692"/>
    </source>
</evidence>
<keyword evidence="3 6" id="KW-0812">Transmembrane</keyword>
<feature type="transmembrane region" description="Helical" evidence="6">
    <location>
        <begin position="224"/>
        <end position="244"/>
    </location>
</feature>
<dbReference type="eggNOG" id="COG2814">
    <property type="taxonomic scope" value="Bacteria"/>
</dbReference>
<dbReference type="HOGENOM" id="CLU_001265_61_1_11"/>
<reference evidence="8 9" key="1">
    <citation type="submission" date="2008-10" db="EMBL/GenBank/DDBJ databases">
        <title>Draft genome sequence of Collinsella stercoris (DSM 13279).</title>
        <authorList>
            <person name="Sudarsanam P."/>
            <person name="Ley R."/>
            <person name="Guruge J."/>
            <person name="Turnbaugh P.J."/>
            <person name="Mahowald M."/>
            <person name="Liep D."/>
            <person name="Gordon J."/>
        </authorList>
    </citation>
    <scope>NUCLEOTIDE SEQUENCE [LARGE SCALE GENOMIC DNA]</scope>
    <source>
        <strain evidence="8 9">DSM 13279</strain>
    </source>
</reference>
<sequence>MSGASEQFKGEEGHGGNALSARQWMALAGLTFSAFILNTSEFMPIGLLTDISAGFSITEATCGLMITAYAWAVMLLSLPLMIAASRVEFKRLLLGVLMVFAAGQVFSAVAQTFFLLILARIVVASAHAIFWSIAAVMATRLVDVRHGSLAIGMIATGSSIAQIFGLPLGRAIGLALGWRMTFGVVSVIAIAIIAYLAAVLPTIPAGKPFTLARLPYLFKNRPLVVMYGATMLFATGYYTCYSYIEPFLQQVASFDAGMITVSLTVFGFAGILGSMLFSRLYDGRSRLFLALSIAGVVAALALLRVVAGSVPAVLAVFMLWGCCGTAFNVAFQAEIIKGVEEDESSVAMSIFSGLFNFGIGAGSALGGVVVTSVSIEAIGLVGAVVVAVCWVVTVAVLFRLMRARAVA</sequence>
<proteinExistence type="predicted"/>
<dbReference type="GO" id="GO:0022857">
    <property type="term" value="F:transmembrane transporter activity"/>
    <property type="evidence" value="ECO:0007669"/>
    <property type="project" value="InterPro"/>
</dbReference>
<feature type="transmembrane region" description="Helical" evidence="6">
    <location>
        <begin position="377"/>
        <end position="398"/>
    </location>
</feature>
<dbReference type="Gene3D" id="1.20.1250.20">
    <property type="entry name" value="MFS general substrate transporter like domains"/>
    <property type="match status" value="1"/>
</dbReference>
<keyword evidence="2" id="KW-1003">Cell membrane</keyword>
<feature type="transmembrane region" description="Helical" evidence="6">
    <location>
        <begin position="180"/>
        <end position="203"/>
    </location>
</feature>
<keyword evidence="4 6" id="KW-1133">Transmembrane helix</keyword>
<evidence type="ECO:0000256" key="6">
    <source>
        <dbReference type="SAM" id="Phobius"/>
    </source>
</evidence>
<evidence type="ECO:0000256" key="5">
    <source>
        <dbReference type="ARBA" id="ARBA00023136"/>
    </source>
</evidence>
<dbReference type="Proteomes" id="UP000003560">
    <property type="component" value="Unassembled WGS sequence"/>
</dbReference>
<evidence type="ECO:0000313" key="9">
    <source>
        <dbReference type="Proteomes" id="UP000003560"/>
    </source>
</evidence>
<feature type="transmembrane region" description="Helical" evidence="6">
    <location>
        <begin position="256"/>
        <end position="275"/>
    </location>
</feature>
<dbReference type="PANTHER" id="PTHR43124:SF4">
    <property type="entry name" value="SUGAR EFFLUX TRANSPORTER"/>
    <property type="match status" value="1"/>
</dbReference>
<protein>
    <submittedName>
        <fullName evidence="8">Transporter, major facilitator family protein</fullName>
    </submittedName>
</protein>
<feature type="transmembrane region" description="Helical" evidence="6">
    <location>
        <begin position="312"/>
        <end position="333"/>
    </location>
</feature>
<dbReference type="SUPFAM" id="SSF103473">
    <property type="entry name" value="MFS general substrate transporter"/>
    <property type="match status" value="1"/>
</dbReference>
<organism evidence="8 9">
    <name type="scientific">Collinsella stercoris DSM 13279</name>
    <dbReference type="NCBI Taxonomy" id="445975"/>
    <lineage>
        <taxon>Bacteria</taxon>
        <taxon>Bacillati</taxon>
        <taxon>Actinomycetota</taxon>
        <taxon>Coriobacteriia</taxon>
        <taxon>Coriobacteriales</taxon>
        <taxon>Coriobacteriaceae</taxon>
        <taxon>Collinsella</taxon>
    </lineage>
</organism>
<dbReference type="InterPro" id="IPR050189">
    <property type="entry name" value="MFS_Efflux_Transporters"/>
</dbReference>
<name>B6G951_9ACTN</name>
<keyword evidence="9" id="KW-1185">Reference proteome</keyword>
<dbReference type="GO" id="GO:0005886">
    <property type="term" value="C:plasma membrane"/>
    <property type="evidence" value="ECO:0007669"/>
    <property type="project" value="UniProtKB-SubCell"/>
</dbReference>
<dbReference type="PANTHER" id="PTHR43124">
    <property type="entry name" value="PURINE EFFLUX PUMP PBUE"/>
    <property type="match status" value="1"/>
</dbReference>
<dbReference type="InterPro" id="IPR020846">
    <property type="entry name" value="MFS_dom"/>
</dbReference>
<reference evidence="8 9" key="2">
    <citation type="submission" date="2008-10" db="EMBL/GenBank/DDBJ databases">
        <authorList>
            <person name="Fulton L."/>
            <person name="Clifton S."/>
            <person name="Fulton B."/>
            <person name="Xu J."/>
            <person name="Minx P."/>
            <person name="Pepin K.H."/>
            <person name="Johnson M."/>
            <person name="Thiruvilangam P."/>
            <person name="Bhonagiri V."/>
            <person name="Nash W.E."/>
            <person name="Mardis E.R."/>
            <person name="Wilson R.K."/>
        </authorList>
    </citation>
    <scope>NUCLEOTIDE SEQUENCE [LARGE SCALE GENOMIC DNA]</scope>
    <source>
        <strain evidence="8 9">DSM 13279</strain>
    </source>
</reference>
<evidence type="ECO:0000256" key="4">
    <source>
        <dbReference type="ARBA" id="ARBA00022989"/>
    </source>
</evidence>
<dbReference type="InterPro" id="IPR011701">
    <property type="entry name" value="MFS"/>
</dbReference>
<dbReference type="GeneID" id="98002904"/>